<organism evidence="2 3">
    <name type="scientific">Bartonella tribocorum (strain DSM 28219 / CCUG 45778 / CIP 105476 / IBS 506)</name>
    <dbReference type="NCBI Taxonomy" id="382640"/>
    <lineage>
        <taxon>Bacteria</taxon>
        <taxon>Pseudomonadati</taxon>
        <taxon>Pseudomonadota</taxon>
        <taxon>Alphaproteobacteria</taxon>
        <taxon>Hyphomicrobiales</taxon>
        <taxon>Bartonellaceae</taxon>
        <taxon>Bartonella</taxon>
    </lineage>
</organism>
<dbReference type="eggNOG" id="ENOG503142K">
    <property type="taxonomic scope" value="Bacteria"/>
</dbReference>
<dbReference type="AlphaFoldDB" id="A9IZ47"/>
<feature type="transmembrane region" description="Helical" evidence="1">
    <location>
        <begin position="30"/>
        <end position="47"/>
    </location>
</feature>
<name>A9IZ47_BART1</name>
<protein>
    <submittedName>
        <fullName evidence="2">TrwH1 protein</fullName>
    </submittedName>
</protein>
<gene>
    <name evidence="2" type="primary">trwH1</name>
    <name evidence="2" type="ORF">BT_2521a</name>
</gene>
<dbReference type="Proteomes" id="UP000001592">
    <property type="component" value="Chromosome"/>
</dbReference>
<reference evidence="2 3" key="1">
    <citation type="journal article" date="2007" name="Nat. Genet.">
        <title>Genomic analysis of Bartonella identifies type IV secretion systems as host adaptability factors.</title>
        <authorList>
            <person name="Saenz H.L."/>
            <person name="Engel P."/>
            <person name="Stoeckli M.C."/>
            <person name="Lanz C."/>
            <person name="Raddatz G."/>
            <person name="Vayssier-Taussat M."/>
            <person name="Birtles R."/>
            <person name="Schuster S.C."/>
            <person name="Dehio C."/>
        </authorList>
    </citation>
    <scope>NUCLEOTIDE SEQUENCE [LARGE SCALE GENOMIC DNA]</scope>
    <source>
        <strain evidence="3">DSM 28219 / CCUG 45778 / CIP 105476 / IBS 506</strain>
    </source>
</reference>
<dbReference type="HOGENOM" id="CLU_2697116_0_0_5"/>
<evidence type="ECO:0000313" key="3">
    <source>
        <dbReference type="Proteomes" id="UP000001592"/>
    </source>
</evidence>
<keyword evidence="1" id="KW-0812">Transmembrane</keyword>
<evidence type="ECO:0000256" key="1">
    <source>
        <dbReference type="SAM" id="Phobius"/>
    </source>
</evidence>
<dbReference type="EMBL" id="AM260525">
    <property type="protein sequence ID" value="CAK02484.1"/>
    <property type="molecule type" value="Genomic_DNA"/>
</dbReference>
<dbReference type="KEGG" id="btr:BT_2521a"/>
<evidence type="ECO:0000313" key="2">
    <source>
        <dbReference type="EMBL" id="CAK02484.1"/>
    </source>
</evidence>
<accession>A9IZ47</accession>
<sequence>MLYFIIKIIIMIRNAGLLIVKKRSVKVKSVVFIILIANLLSACALAPKLKQPNDRNRVPINKTIPAEIKRGDR</sequence>
<proteinExistence type="predicted"/>
<keyword evidence="3" id="KW-1185">Reference proteome</keyword>
<keyword evidence="1" id="KW-1133">Transmembrane helix</keyword>
<keyword evidence="1" id="KW-0472">Membrane</keyword>